<dbReference type="PROSITE" id="PS50943">
    <property type="entry name" value="HTH_CROC1"/>
    <property type="match status" value="1"/>
</dbReference>
<gene>
    <name evidence="2" type="ORF">Raf01_27860</name>
</gene>
<accession>A0A8J3QQE6</accession>
<organism evidence="2 3">
    <name type="scientific">Rugosimonospora africana</name>
    <dbReference type="NCBI Taxonomy" id="556532"/>
    <lineage>
        <taxon>Bacteria</taxon>
        <taxon>Bacillati</taxon>
        <taxon>Actinomycetota</taxon>
        <taxon>Actinomycetes</taxon>
        <taxon>Micromonosporales</taxon>
        <taxon>Micromonosporaceae</taxon>
        <taxon>Rugosimonospora</taxon>
    </lineage>
</organism>
<dbReference type="Proteomes" id="UP000642748">
    <property type="component" value="Unassembled WGS sequence"/>
</dbReference>
<dbReference type="InterPro" id="IPR043917">
    <property type="entry name" value="DUF5753"/>
</dbReference>
<dbReference type="CDD" id="cd00093">
    <property type="entry name" value="HTH_XRE"/>
    <property type="match status" value="1"/>
</dbReference>
<dbReference type="GO" id="GO:0003677">
    <property type="term" value="F:DNA binding"/>
    <property type="evidence" value="ECO:0007669"/>
    <property type="project" value="InterPro"/>
</dbReference>
<dbReference type="SUPFAM" id="SSF47413">
    <property type="entry name" value="lambda repressor-like DNA-binding domains"/>
    <property type="match status" value="1"/>
</dbReference>
<dbReference type="Gene3D" id="1.10.260.40">
    <property type="entry name" value="lambda repressor-like DNA-binding domains"/>
    <property type="match status" value="1"/>
</dbReference>
<protein>
    <submittedName>
        <fullName evidence="2">Transcriptional regulator</fullName>
    </submittedName>
</protein>
<evidence type="ECO:0000313" key="2">
    <source>
        <dbReference type="EMBL" id="GIH14614.1"/>
    </source>
</evidence>
<evidence type="ECO:0000259" key="1">
    <source>
        <dbReference type="PROSITE" id="PS50943"/>
    </source>
</evidence>
<dbReference type="Pfam" id="PF19054">
    <property type="entry name" value="DUF5753"/>
    <property type="match status" value="1"/>
</dbReference>
<dbReference type="Pfam" id="PF13560">
    <property type="entry name" value="HTH_31"/>
    <property type="match status" value="1"/>
</dbReference>
<dbReference type="InterPro" id="IPR001387">
    <property type="entry name" value="Cro/C1-type_HTH"/>
</dbReference>
<dbReference type="AlphaFoldDB" id="A0A8J3QQE6"/>
<sequence>MRTVVHVAAKPSPTMLRRQLGAELRRIRDRAQRTVASVADQVGWSESKLSRIETANTGVRNADLDRLLTAYGVDDAERTRLRALAAQSRQRAWWEAYGDALPDAYETFIGFEAEATSIRTYEAQVVPGLLQTAEYASAVMHAFVPSDRSEVIEQRVAVRMARQAVLTRQPPPQLWAILDEDVLRRPVGGPDVLRRQLLRLIQASEQSMVTIQILPFSVGAHPGLAGSFMVLEFAGSGAGSGAGTSAGVSDQPLVYSEGLTGGVFRSKPDDLRSYLDSFEALRAAAMTPVESMEAIAAAARGES</sequence>
<dbReference type="EMBL" id="BONZ01000027">
    <property type="protein sequence ID" value="GIH14614.1"/>
    <property type="molecule type" value="Genomic_DNA"/>
</dbReference>
<comment type="caution">
    <text evidence="2">The sequence shown here is derived from an EMBL/GenBank/DDBJ whole genome shotgun (WGS) entry which is preliminary data.</text>
</comment>
<feature type="domain" description="HTH cro/C1-type" evidence="1">
    <location>
        <begin position="24"/>
        <end position="78"/>
    </location>
</feature>
<evidence type="ECO:0000313" key="3">
    <source>
        <dbReference type="Proteomes" id="UP000642748"/>
    </source>
</evidence>
<proteinExistence type="predicted"/>
<dbReference type="InterPro" id="IPR010982">
    <property type="entry name" value="Lambda_DNA-bd_dom_sf"/>
</dbReference>
<reference evidence="2" key="1">
    <citation type="submission" date="2021-01" db="EMBL/GenBank/DDBJ databases">
        <title>Whole genome shotgun sequence of Rugosimonospora africana NBRC 104875.</title>
        <authorList>
            <person name="Komaki H."/>
            <person name="Tamura T."/>
        </authorList>
    </citation>
    <scope>NUCLEOTIDE SEQUENCE</scope>
    <source>
        <strain evidence="2">NBRC 104875</strain>
    </source>
</reference>
<keyword evidence="3" id="KW-1185">Reference proteome</keyword>
<name>A0A8J3QQE6_9ACTN</name>
<dbReference type="SMART" id="SM00530">
    <property type="entry name" value="HTH_XRE"/>
    <property type="match status" value="1"/>
</dbReference>